<dbReference type="EMBL" id="CP014502">
    <property type="protein sequence ID" value="ANB14178.1"/>
    <property type="molecule type" value="Genomic_DNA"/>
</dbReference>
<evidence type="ECO:0000256" key="4">
    <source>
        <dbReference type="ARBA" id="ARBA00022763"/>
    </source>
</evidence>
<dbReference type="InterPro" id="IPR002035">
    <property type="entry name" value="VWF_A"/>
</dbReference>
<dbReference type="SUPFAM" id="SSF53300">
    <property type="entry name" value="vWA-like"/>
    <property type="match status" value="1"/>
</dbReference>
<keyword evidence="10 11" id="KW-0539">Nucleus</keyword>
<evidence type="ECO:0000256" key="11">
    <source>
        <dbReference type="PIRNR" id="PIRNR015919"/>
    </source>
</evidence>
<dbReference type="GO" id="GO:0008270">
    <property type="term" value="F:zinc ion binding"/>
    <property type="evidence" value="ECO:0007669"/>
    <property type="project" value="UniProtKB-UniRule"/>
</dbReference>
<dbReference type="KEGG" id="slb:AWJ20_5137"/>
<keyword evidence="7 11" id="KW-0805">Transcription regulation</keyword>
<reference evidence="15 16" key="1">
    <citation type="submission" date="2016-02" db="EMBL/GenBank/DDBJ databases">
        <title>Complete genome sequence and transcriptome regulation of the pentose utilising yeast Sugiyamaella lignohabitans.</title>
        <authorList>
            <person name="Bellasio M."/>
            <person name="Peymann A."/>
            <person name="Valli M."/>
            <person name="Sipitzky M."/>
            <person name="Graf A."/>
            <person name="Sauer M."/>
            <person name="Marx H."/>
            <person name="Mattanovich D."/>
        </authorList>
    </citation>
    <scope>NUCLEOTIDE SEQUENCE [LARGE SCALE GENOMIC DNA]</scope>
    <source>
        <strain evidence="15 16">CBS 10342</strain>
    </source>
</reference>
<dbReference type="InterPro" id="IPR004595">
    <property type="entry name" value="TFIIH_C1-like_dom"/>
</dbReference>
<dbReference type="PROSITE" id="PS00028">
    <property type="entry name" value="ZINC_FINGER_C2H2_1"/>
    <property type="match status" value="1"/>
</dbReference>
<evidence type="ECO:0000256" key="2">
    <source>
        <dbReference type="ARBA" id="ARBA00006092"/>
    </source>
</evidence>
<dbReference type="SMART" id="SM00327">
    <property type="entry name" value="VWA"/>
    <property type="match status" value="1"/>
</dbReference>
<evidence type="ECO:0000256" key="10">
    <source>
        <dbReference type="ARBA" id="ARBA00023242"/>
    </source>
</evidence>
<evidence type="ECO:0000256" key="6">
    <source>
        <dbReference type="ARBA" id="ARBA00022833"/>
    </source>
</evidence>
<evidence type="ECO:0000256" key="7">
    <source>
        <dbReference type="ARBA" id="ARBA00023015"/>
    </source>
</evidence>
<dbReference type="GO" id="GO:0006351">
    <property type="term" value="P:DNA-templated transcription"/>
    <property type="evidence" value="ECO:0007669"/>
    <property type="project" value="InterPro"/>
</dbReference>
<evidence type="ECO:0000256" key="3">
    <source>
        <dbReference type="ARBA" id="ARBA00022723"/>
    </source>
</evidence>
<dbReference type="Pfam" id="PF04056">
    <property type="entry name" value="Ssl1"/>
    <property type="match status" value="1"/>
</dbReference>
<keyword evidence="9" id="KW-0234">DNA repair</keyword>
<dbReference type="GO" id="GO:0006357">
    <property type="term" value="P:regulation of transcription by RNA polymerase II"/>
    <property type="evidence" value="ECO:0007669"/>
    <property type="project" value="UniProtKB-UniRule"/>
</dbReference>
<feature type="zinc finger region" description="C4-type" evidence="12">
    <location>
        <begin position="345"/>
        <end position="362"/>
    </location>
</feature>
<dbReference type="InterPro" id="IPR046349">
    <property type="entry name" value="C1-like_sf"/>
</dbReference>
<keyword evidence="6 11" id="KW-0862">Zinc</keyword>
<dbReference type="GO" id="GO:0000439">
    <property type="term" value="C:transcription factor TFIIH core complex"/>
    <property type="evidence" value="ECO:0007669"/>
    <property type="project" value="UniProtKB-UniRule"/>
</dbReference>
<evidence type="ECO:0000256" key="12">
    <source>
        <dbReference type="PIRSR" id="PIRSR015919-1"/>
    </source>
</evidence>
<evidence type="ECO:0000256" key="5">
    <source>
        <dbReference type="ARBA" id="ARBA00022771"/>
    </source>
</evidence>
<keyword evidence="4" id="KW-0227">DNA damage</keyword>
<dbReference type="FunFam" id="3.40.50.410:FF:000015">
    <property type="entry name" value="General transcription factor IIH subunit 2"/>
    <property type="match status" value="1"/>
</dbReference>
<dbReference type="PROSITE" id="PS50234">
    <property type="entry name" value="VWFA"/>
    <property type="match status" value="1"/>
</dbReference>
<dbReference type="SUPFAM" id="SSF57889">
    <property type="entry name" value="Cysteine-rich domain"/>
    <property type="match status" value="1"/>
</dbReference>
<evidence type="ECO:0000259" key="14">
    <source>
        <dbReference type="PROSITE" id="PS50234"/>
    </source>
</evidence>
<dbReference type="GeneID" id="30037346"/>
<sequence>MDDSDDDYVEFSPGGGDDDDLDFNDNDGISKRTRNRDPSGSTNKKGSPRKGKAVADSKLKGTSGGYAWEDEYHRSWDVVQEDEGGSLAGAVAGLVEESKKKRIVRDTKPLQRGIIRNLILILDFSSAMLEKDLRPNRYKLMINYAIEFVGEFFDQNPISQLGIVAMKDGLAMLVSELDGNPTEHIHKLELCRKQEPTGVPSLQNALEMARGLLYHVPAHCTKEVLLIFGALLSSDPGDIHKTITSLVDDKIRAKVIGLAAQVAVCKELSTRTNYGHSENNYGVVLNEPHFKDLLMETTTPLAVSKMGASVRANMLVEMGFPSRISESEPTLCACHSMLTQGGYLCPRCKSKICSLPTICPCCSLTLILSTHLARSYHHLFPLQSFIEVDATKRAIASHCFSCQLELPHITSLTSPTHRFACVKCNNQFCIDCDVFCHETLHNCPGCESMAHKPKQRPVPLLPRPVQKLKLNFNSASSSASSTPAPEDGISV</sequence>
<keyword evidence="5" id="KW-0863">Zinc-finger</keyword>
<feature type="region of interest" description="Disordered" evidence="13">
    <location>
        <begin position="472"/>
        <end position="491"/>
    </location>
</feature>
<dbReference type="AlphaFoldDB" id="A0A167EKC1"/>
<dbReference type="Gene3D" id="3.40.50.410">
    <property type="entry name" value="von Willebrand factor, type A domain"/>
    <property type="match status" value="1"/>
</dbReference>
<dbReference type="NCBIfam" id="TIGR00622">
    <property type="entry name" value="ssl1"/>
    <property type="match status" value="1"/>
</dbReference>
<dbReference type="InterPro" id="IPR036465">
    <property type="entry name" value="vWFA_dom_sf"/>
</dbReference>
<keyword evidence="8 11" id="KW-0804">Transcription</keyword>
<dbReference type="InterPro" id="IPR013087">
    <property type="entry name" value="Znf_C2H2_type"/>
</dbReference>
<evidence type="ECO:0000313" key="16">
    <source>
        <dbReference type="Proteomes" id="UP000189580"/>
    </source>
</evidence>
<dbReference type="Proteomes" id="UP000189580">
    <property type="component" value="Chromosome d"/>
</dbReference>
<comment type="subcellular location">
    <subcellularLocation>
        <location evidence="1 11">Nucleus</location>
    </subcellularLocation>
</comment>
<feature type="region of interest" description="Disordered" evidence="13">
    <location>
        <begin position="1"/>
        <end position="58"/>
    </location>
</feature>
<dbReference type="InterPro" id="IPR013083">
    <property type="entry name" value="Znf_RING/FYVE/PHD"/>
</dbReference>
<feature type="domain" description="VWFA" evidence="14">
    <location>
        <begin position="117"/>
        <end position="301"/>
    </location>
</feature>
<evidence type="ECO:0000256" key="1">
    <source>
        <dbReference type="ARBA" id="ARBA00004123"/>
    </source>
</evidence>
<organism evidence="15 16">
    <name type="scientific">Sugiyamaella lignohabitans</name>
    <dbReference type="NCBI Taxonomy" id="796027"/>
    <lineage>
        <taxon>Eukaryota</taxon>
        <taxon>Fungi</taxon>
        <taxon>Dikarya</taxon>
        <taxon>Ascomycota</taxon>
        <taxon>Saccharomycotina</taxon>
        <taxon>Dipodascomycetes</taxon>
        <taxon>Dipodascales</taxon>
        <taxon>Trichomonascaceae</taxon>
        <taxon>Sugiyamaella</taxon>
    </lineage>
</organism>
<dbReference type="RefSeq" id="XP_018736655.1">
    <property type="nucleotide sequence ID" value="XM_018882260.1"/>
</dbReference>
<dbReference type="Pfam" id="PF07975">
    <property type="entry name" value="C1_4"/>
    <property type="match status" value="1"/>
</dbReference>
<dbReference type="PANTHER" id="PTHR12695:SF2">
    <property type="entry name" value="GENERAL TRANSCRIPTION FACTOR IIH SUBUNIT 2-RELATED"/>
    <property type="match status" value="1"/>
</dbReference>
<protein>
    <recommendedName>
        <fullName evidence="11">General transcription and DNA repair factor IIH</fullName>
    </recommendedName>
</protein>
<dbReference type="InterPro" id="IPR007198">
    <property type="entry name" value="Ssl1-like"/>
</dbReference>
<keyword evidence="3 11" id="KW-0479">Metal-binding</keyword>
<dbReference type="OrthoDB" id="284275at2759"/>
<dbReference type="GO" id="GO:0005675">
    <property type="term" value="C:transcription factor TFIIH holo complex"/>
    <property type="evidence" value="ECO:0007669"/>
    <property type="project" value="UniProtKB-UniRule"/>
</dbReference>
<proteinExistence type="inferred from homology"/>
<comment type="similarity">
    <text evidence="2 11">Belongs to the GTF2H2 family.</text>
</comment>
<evidence type="ECO:0000256" key="8">
    <source>
        <dbReference type="ARBA" id="ARBA00023163"/>
    </source>
</evidence>
<comment type="function">
    <text evidence="11">Component of the general transcription and DNA repair factor IIH (TFIIH) core complex, which is involved in general and transcription-coupled nucleotide excision repair (NER) of damaged DNA and, when complexed to TFIIK, in RNA transcription by RNA polymerase II.</text>
</comment>
<gene>
    <name evidence="15" type="primary">SSL1</name>
    <name evidence="15" type="ORF">AWJ20_5137</name>
</gene>
<evidence type="ECO:0000313" key="15">
    <source>
        <dbReference type="EMBL" id="ANB14178.1"/>
    </source>
</evidence>
<evidence type="ECO:0000256" key="13">
    <source>
        <dbReference type="SAM" id="MobiDB-lite"/>
    </source>
</evidence>
<dbReference type="SMART" id="SM01047">
    <property type="entry name" value="C1_4"/>
    <property type="match status" value="1"/>
</dbReference>
<dbReference type="Gene3D" id="3.30.40.10">
    <property type="entry name" value="Zinc/RING finger domain, C3HC4 (zinc finger)"/>
    <property type="match status" value="1"/>
</dbReference>
<accession>A0A167EKC1</accession>
<feature type="compositionally biased region" description="Acidic residues" evidence="13">
    <location>
        <begin position="16"/>
        <end position="25"/>
    </location>
</feature>
<dbReference type="GO" id="GO:0006289">
    <property type="term" value="P:nucleotide-excision repair"/>
    <property type="evidence" value="ECO:0007669"/>
    <property type="project" value="UniProtKB-UniRule"/>
</dbReference>
<dbReference type="CDD" id="cd01453">
    <property type="entry name" value="vWA_transcription_factor_IIH_type"/>
    <property type="match status" value="1"/>
</dbReference>
<dbReference type="InterPro" id="IPR012170">
    <property type="entry name" value="TFIIH_SSL1/p44"/>
</dbReference>
<dbReference type="PIRSF" id="PIRSF015919">
    <property type="entry name" value="TFIIH_SSL1"/>
    <property type="match status" value="1"/>
</dbReference>
<evidence type="ECO:0000256" key="9">
    <source>
        <dbReference type="ARBA" id="ARBA00023204"/>
    </source>
</evidence>
<dbReference type="PANTHER" id="PTHR12695">
    <property type="entry name" value="GENERAL TRANSCRIPTION FACTOR IIH SUBUNIT 2"/>
    <property type="match status" value="1"/>
</dbReference>
<name>A0A167EKC1_9ASCO</name>
<keyword evidence="16" id="KW-1185">Reference proteome</keyword>